<keyword evidence="2" id="KW-1185">Reference proteome</keyword>
<dbReference type="Proteomes" id="UP001054252">
    <property type="component" value="Unassembled WGS sequence"/>
</dbReference>
<reference evidence="1 2" key="1">
    <citation type="journal article" date="2021" name="Commun. Biol.">
        <title>The genome of Shorea leprosula (Dipterocarpaceae) highlights the ecological relevance of drought in aseasonal tropical rainforests.</title>
        <authorList>
            <person name="Ng K.K.S."/>
            <person name="Kobayashi M.J."/>
            <person name="Fawcett J.A."/>
            <person name="Hatakeyama M."/>
            <person name="Paape T."/>
            <person name="Ng C.H."/>
            <person name="Ang C.C."/>
            <person name="Tnah L.H."/>
            <person name="Lee C.T."/>
            <person name="Nishiyama T."/>
            <person name="Sese J."/>
            <person name="O'Brien M.J."/>
            <person name="Copetti D."/>
            <person name="Mohd Noor M.I."/>
            <person name="Ong R.C."/>
            <person name="Putra M."/>
            <person name="Sireger I.Z."/>
            <person name="Indrioko S."/>
            <person name="Kosugi Y."/>
            <person name="Izuno A."/>
            <person name="Isagi Y."/>
            <person name="Lee S.L."/>
            <person name="Shimizu K.K."/>
        </authorList>
    </citation>
    <scope>NUCLEOTIDE SEQUENCE [LARGE SCALE GENOMIC DNA]</scope>
    <source>
        <strain evidence="1">214</strain>
    </source>
</reference>
<comment type="caution">
    <text evidence="1">The sequence shown here is derived from an EMBL/GenBank/DDBJ whole genome shotgun (WGS) entry which is preliminary data.</text>
</comment>
<evidence type="ECO:0000313" key="2">
    <source>
        <dbReference type="Proteomes" id="UP001054252"/>
    </source>
</evidence>
<proteinExistence type="predicted"/>
<accession>A0AAV5LJW0</accession>
<dbReference type="EMBL" id="BPVZ01000124">
    <property type="protein sequence ID" value="GKV37718.1"/>
    <property type="molecule type" value="Genomic_DNA"/>
</dbReference>
<evidence type="ECO:0000313" key="1">
    <source>
        <dbReference type="EMBL" id="GKV37718.1"/>
    </source>
</evidence>
<organism evidence="1 2">
    <name type="scientific">Rubroshorea leprosula</name>
    <dbReference type="NCBI Taxonomy" id="152421"/>
    <lineage>
        <taxon>Eukaryota</taxon>
        <taxon>Viridiplantae</taxon>
        <taxon>Streptophyta</taxon>
        <taxon>Embryophyta</taxon>
        <taxon>Tracheophyta</taxon>
        <taxon>Spermatophyta</taxon>
        <taxon>Magnoliopsida</taxon>
        <taxon>eudicotyledons</taxon>
        <taxon>Gunneridae</taxon>
        <taxon>Pentapetalae</taxon>
        <taxon>rosids</taxon>
        <taxon>malvids</taxon>
        <taxon>Malvales</taxon>
        <taxon>Dipterocarpaceae</taxon>
        <taxon>Rubroshorea</taxon>
    </lineage>
</organism>
<sequence length="50" mass="5979">MESQAFTHRRRPDCTSQTFTMNFWVDQWGDINMNPDSRKSQEVMQLTLGR</sequence>
<gene>
    <name evidence="1" type="ORF">SLEP1_g45713</name>
</gene>
<protein>
    <submittedName>
        <fullName evidence="1">Uncharacterized protein</fullName>
    </submittedName>
</protein>
<name>A0AAV5LJW0_9ROSI</name>
<dbReference type="AlphaFoldDB" id="A0AAV5LJW0"/>